<reference evidence="1" key="1">
    <citation type="submission" date="2023-03" db="EMBL/GenBank/DDBJ databases">
        <title>Massive genome expansion in bonnet fungi (Mycena s.s.) driven by repeated elements and novel gene families across ecological guilds.</title>
        <authorList>
            <consortium name="Lawrence Berkeley National Laboratory"/>
            <person name="Harder C.B."/>
            <person name="Miyauchi S."/>
            <person name="Viragh M."/>
            <person name="Kuo A."/>
            <person name="Thoen E."/>
            <person name="Andreopoulos B."/>
            <person name="Lu D."/>
            <person name="Skrede I."/>
            <person name="Drula E."/>
            <person name="Henrissat B."/>
            <person name="Morin E."/>
            <person name="Kohler A."/>
            <person name="Barry K."/>
            <person name="LaButti K."/>
            <person name="Morin E."/>
            <person name="Salamov A."/>
            <person name="Lipzen A."/>
            <person name="Mereny Z."/>
            <person name="Hegedus B."/>
            <person name="Baldrian P."/>
            <person name="Stursova M."/>
            <person name="Weitz H."/>
            <person name="Taylor A."/>
            <person name="Grigoriev I.V."/>
            <person name="Nagy L.G."/>
            <person name="Martin F."/>
            <person name="Kauserud H."/>
        </authorList>
    </citation>
    <scope>NUCLEOTIDE SEQUENCE</scope>
    <source>
        <strain evidence="1">CBHHK200</strain>
    </source>
</reference>
<evidence type="ECO:0000313" key="1">
    <source>
        <dbReference type="EMBL" id="KAJ7017957.1"/>
    </source>
</evidence>
<proteinExistence type="predicted"/>
<keyword evidence="2" id="KW-1185">Reference proteome</keyword>
<protein>
    <submittedName>
        <fullName evidence="1">Uncharacterized protein</fullName>
    </submittedName>
</protein>
<dbReference type="AlphaFoldDB" id="A0AAD6RZP0"/>
<name>A0AAD6RZP0_9AGAR</name>
<dbReference type="Proteomes" id="UP001218188">
    <property type="component" value="Unassembled WGS sequence"/>
</dbReference>
<gene>
    <name evidence="1" type="ORF">C8F04DRAFT_1199683</name>
</gene>
<evidence type="ECO:0000313" key="2">
    <source>
        <dbReference type="Proteomes" id="UP001218188"/>
    </source>
</evidence>
<sequence>MSTTLPPSETLRQKLRLATQLDAAQQALKNAFIENTVNTTDYAPIVEAFQKAISFLDDVISRTRVRQDSSDEVDRLCDIRKTYAERVHVLEALQRSETALDLIEQRMTELSTATTGHGRDSNEEVVRFPGNLKPEEETLHQTLTRALGAAQVAVQLDEADQDTMSIVEAYQRSISLLDDVIRRGEHLPAHEAERLRGVCERYRERVQVLLLSRSVPIAQRSTDTLITSSKLWKFPGQARKARRWTVARLKVLGGCMSSSSIIL</sequence>
<comment type="caution">
    <text evidence="1">The sequence shown here is derived from an EMBL/GenBank/DDBJ whole genome shotgun (WGS) entry which is preliminary data.</text>
</comment>
<organism evidence="1 2">
    <name type="scientific">Mycena alexandri</name>
    <dbReference type="NCBI Taxonomy" id="1745969"/>
    <lineage>
        <taxon>Eukaryota</taxon>
        <taxon>Fungi</taxon>
        <taxon>Dikarya</taxon>
        <taxon>Basidiomycota</taxon>
        <taxon>Agaricomycotina</taxon>
        <taxon>Agaricomycetes</taxon>
        <taxon>Agaricomycetidae</taxon>
        <taxon>Agaricales</taxon>
        <taxon>Marasmiineae</taxon>
        <taxon>Mycenaceae</taxon>
        <taxon>Mycena</taxon>
    </lineage>
</organism>
<accession>A0AAD6RZP0</accession>
<dbReference type="EMBL" id="JARJCM010000369">
    <property type="protein sequence ID" value="KAJ7017957.1"/>
    <property type="molecule type" value="Genomic_DNA"/>
</dbReference>